<comment type="caution">
    <text evidence="7">The sequence shown here is derived from an EMBL/GenBank/DDBJ whole genome shotgun (WGS) entry which is preliminary data.</text>
</comment>
<feature type="signal peptide" evidence="5">
    <location>
        <begin position="1"/>
        <end position="25"/>
    </location>
</feature>
<feature type="region of interest" description="Disordered" evidence="3">
    <location>
        <begin position="857"/>
        <end position="1026"/>
    </location>
</feature>
<dbReference type="InterPro" id="IPR000719">
    <property type="entry name" value="Prot_kinase_dom"/>
</dbReference>
<feature type="transmembrane region" description="Helical" evidence="4">
    <location>
        <begin position="339"/>
        <end position="364"/>
    </location>
</feature>
<feature type="region of interest" description="Disordered" evidence="3">
    <location>
        <begin position="1073"/>
        <end position="1308"/>
    </location>
</feature>
<proteinExistence type="predicted"/>
<dbReference type="InterPro" id="IPR036941">
    <property type="entry name" value="Rcpt_L-dom_sf"/>
</dbReference>
<dbReference type="SUPFAM" id="SSF52058">
    <property type="entry name" value="L domain-like"/>
    <property type="match status" value="2"/>
</dbReference>
<dbReference type="InterPro" id="IPR011009">
    <property type="entry name" value="Kinase-like_dom_sf"/>
</dbReference>
<dbReference type="GO" id="GO:0007169">
    <property type="term" value="P:cell surface receptor protein tyrosine kinase signaling pathway"/>
    <property type="evidence" value="ECO:0007669"/>
    <property type="project" value="TreeGrafter"/>
</dbReference>
<feature type="chain" id="PRO_5041450085" evidence="5">
    <location>
        <begin position="26"/>
        <end position="1320"/>
    </location>
</feature>
<evidence type="ECO:0000256" key="5">
    <source>
        <dbReference type="SAM" id="SignalP"/>
    </source>
</evidence>
<keyword evidence="2" id="KW-0547">Nucleotide-binding</keyword>
<feature type="compositionally biased region" description="Acidic residues" evidence="3">
    <location>
        <begin position="1111"/>
        <end position="1125"/>
    </location>
</feature>
<evidence type="ECO:0000256" key="2">
    <source>
        <dbReference type="PROSITE-ProRule" id="PRU10141"/>
    </source>
</evidence>
<name>A0AA35XFL2_GEOBA</name>
<dbReference type="PROSITE" id="PS50011">
    <property type="entry name" value="PROTEIN_KINASE_DOM"/>
    <property type="match status" value="1"/>
</dbReference>
<keyword evidence="7" id="KW-0675">Receptor</keyword>
<evidence type="ECO:0000313" key="8">
    <source>
        <dbReference type="Proteomes" id="UP001174909"/>
    </source>
</evidence>
<evidence type="ECO:0000313" key="7">
    <source>
        <dbReference type="EMBL" id="CAI8050591.1"/>
    </source>
</evidence>
<dbReference type="InterPro" id="IPR050122">
    <property type="entry name" value="RTK"/>
</dbReference>
<feature type="compositionally biased region" description="Basic residues" evidence="3">
    <location>
        <begin position="1206"/>
        <end position="1222"/>
    </location>
</feature>
<dbReference type="Proteomes" id="UP001174909">
    <property type="component" value="Unassembled WGS sequence"/>
</dbReference>
<evidence type="ECO:0000256" key="4">
    <source>
        <dbReference type="SAM" id="Phobius"/>
    </source>
</evidence>
<dbReference type="PANTHER" id="PTHR24416:SF609">
    <property type="entry name" value="PROTEIN KINASE DOMAIN-CONTAINING PROTEIN"/>
    <property type="match status" value="1"/>
</dbReference>
<dbReference type="Pfam" id="PF07714">
    <property type="entry name" value="PK_Tyr_Ser-Thr"/>
    <property type="match status" value="1"/>
</dbReference>
<comment type="subcellular location">
    <subcellularLocation>
        <location evidence="1">Membrane</location>
        <topology evidence="1">Single-pass membrane protein</topology>
    </subcellularLocation>
</comment>
<dbReference type="InterPro" id="IPR000494">
    <property type="entry name" value="Rcpt_L-dom"/>
</dbReference>
<dbReference type="InterPro" id="IPR001245">
    <property type="entry name" value="Ser-Thr/Tyr_kinase_cat_dom"/>
</dbReference>
<feature type="compositionally biased region" description="Polar residues" evidence="3">
    <location>
        <begin position="417"/>
        <end position="438"/>
    </location>
</feature>
<dbReference type="Gene3D" id="3.30.200.20">
    <property type="entry name" value="Phosphorylase Kinase, domain 1"/>
    <property type="match status" value="1"/>
</dbReference>
<gene>
    <name evidence="7" type="ORF">GBAR_LOCUS27763</name>
</gene>
<dbReference type="Pfam" id="PF01030">
    <property type="entry name" value="Recep_L_domain"/>
    <property type="match status" value="1"/>
</dbReference>
<feature type="region of interest" description="Disordered" evidence="3">
    <location>
        <begin position="399"/>
        <end position="521"/>
    </location>
</feature>
<organism evidence="7 8">
    <name type="scientific">Geodia barretti</name>
    <name type="common">Barrett's horny sponge</name>
    <dbReference type="NCBI Taxonomy" id="519541"/>
    <lineage>
        <taxon>Eukaryota</taxon>
        <taxon>Metazoa</taxon>
        <taxon>Porifera</taxon>
        <taxon>Demospongiae</taxon>
        <taxon>Heteroscleromorpha</taxon>
        <taxon>Tetractinellida</taxon>
        <taxon>Astrophorina</taxon>
        <taxon>Geodiidae</taxon>
        <taxon>Geodia</taxon>
    </lineage>
</organism>
<keyword evidence="2" id="KW-0067">ATP-binding</keyword>
<dbReference type="EMBL" id="CASHTH010003880">
    <property type="protein sequence ID" value="CAI8050591.1"/>
    <property type="molecule type" value="Genomic_DNA"/>
</dbReference>
<reference evidence="7" key="1">
    <citation type="submission" date="2023-03" db="EMBL/GenBank/DDBJ databases">
        <authorList>
            <person name="Steffen K."/>
            <person name="Cardenas P."/>
        </authorList>
    </citation>
    <scope>NUCLEOTIDE SEQUENCE</scope>
</reference>
<feature type="compositionally biased region" description="Low complexity" evidence="3">
    <location>
        <begin position="406"/>
        <end position="416"/>
    </location>
</feature>
<evidence type="ECO:0000259" key="6">
    <source>
        <dbReference type="PROSITE" id="PS50011"/>
    </source>
</evidence>
<feature type="compositionally biased region" description="Basic and acidic residues" evidence="3">
    <location>
        <begin position="909"/>
        <end position="920"/>
    </location>
</feature>
<dbReference type="PANTHER" id="PTHR24416">
    <property type="entry name" value="TYROSINE-PROTEIN KINASE RECEPTOR"/>
    <property type="match status" value="1"/>
</dbReference>
<feature type="compositionally biased region" description="Polar residues" evidence="3">
    <location>
        <begin position="504"/>
        <end position="521"/>
    </location>
</feature>
<protein>
    <submittedName>
        <fullName evidence="7">High affinity nerve growth factor receptor</fullName>
    </submittedName>
</protein>
<dbReference type="PROSITE" id="PS00107">
    <property type="entry name" value="PROTEIN_KINASE_ATP"/>
    <property type="match status" value="1"/>
</dbReference>
<dbReference type="SUPFAM" id="SSF56112">
    <property type="entry name" value="Protein kinase-like (PK-like)"/>
    <property type="match status" value="1"/>
</dbReference>
<keyword evidence="5" id="KW-0732">Signal</keyword>
<dbReference type="InterPro" id="IPR017441">
    <property type="entry name" value="Protein_kinase_ATP_BS"/>
</dbReference>
<feature type="domain" description="Protein kinase" evidence="6">
    <location>
        <begin position="575"/>
        <end position="853"/>
    </location>
</feature>
<dbReference type="Gene3D" id="1.10.510.10">
    <property type="entry name" value="Transferase(Phosphotransferase) domain 1"/>
    <property type="match status" value="1"/>
</dbReference>
<accession>A0AA35XFL2</accession>
<sequence length="1320" mass="144725">MRRSSTAAVALLTTSSLLLLHAVSGRECPGRSIPVLDDDSLMEAYGNCTSVEGDLTVGFADCSSQCNLTSLSPLDGLVSVTGSVVIQCCHLLEEISGLSNFKEVSGTLRIYYNQRLSTISGLEAVSTLGNLQISQNPNLTQVSGLSSLETISGHLQIDHNQRLVNLDGLSNITTIGGADLVAGHALNVLYNPLLPDLRWLRSLMSIEYGTVHIEENSALCYSGYPQWTEGAFNPRPPGGDQGIDWRRLLGSGVLQWQYSWGAEGGGYPTLVVQNNAGYDECNEAICHESCEEGAGCLGPLNPDLCSSCNEGFCEIGATPTTVSCDPIPYWPPTEFPYSLVFGILFGFCGLVLLGLVLLGGWVTYRICKRLRAGRKDTFDIVHAKMEMVGVELRRRDTERSGIIAGSSPSLHQSSKSKTATEANGQSQKGGNVMLTSMSYRLRPLSPPPEPNLTPPTGTTPPPISHSPSATSDSSNSSGTPLPLPTSTTVTSSDSPLPAPSPSPEVQQITTSQQEVGGSLQSIPEDLEDEEKKGEESTDGPVRTAAVRRRYQHDTLSRLQKGESAHIQMTFPRSQVKLKKEIGKGDFGLVFFAEAKKLVSGEKKSPVIVKQLKENSSRQEQDSFLRPVEAMSLLQHPNVLSLLGACVDGPPIMILMEYCPHGNLKTYLVRKRREAAAFRDGGKLIAIACQMAAGLTYLHSKNIAHNDFAVRSCLVSETETVKLGDYGLTRQVFEEDYYSRDRGQKAWPVRWMAPEQMIVSGANVLDSNPVSTTTNAWSFGVSLWEVGTFAQWPYFDLSNEEVIETVQSSWQCILENPFQPSDLLFPLYDIMQLCWKPAKERPTMTDVLQRLENLRDDIARNTPSSRKRKSILSHSPKITPNTTPPNRTPNTTPIAVHAGPHPKGTTPTEPHPKRVTPDSHSKRPMPAATPTEPHPKKATPTTKPHPKSYAPRRPAPKAPGEESLKRGSNDATQHQHVPNDAHHQQEIPNGAHQHQQIPNGAQHVRAGEMEKQPSNEPAAISEHNRVTSAMGITNPGFAEVEREDEGGITGATEEEMGAEFREERDVEEGVLFVNRAAEGEVEEEDVKGTEEEVKGTEEEVKEPTENRGGGEWDLEDGQEWGDEDFILDPPIDFSQPGMEDDDLPPDVDNPNESLCTSIDDFEPIPEPLTSPNAPPKEQARTDSFATGRKGPAHNVSSTARDRVDSKSKKKQKKEGKKGRRERRRERGDGTQASPLLTYRTRGEIQPQVIDRGTGGEVREGWKEPDFEEKEEGEDSRYRKPTGQISKALLKRAPSWSRSGHSEGEDKLPNVVYDDDVSALLW</sequence>
<dbReference type="GO" id="GO:0043235">
    <property type="term" value="C:receptor complex"/>
    <property type="evidence" value="ECO:0007669"/>
    <property type="project" value="TreeGrafter"/>
</dbReference>
<dbReference type="GO" id="GO:0005524">
    <property type="term" value="F:ATP binding"/>
    <property type="evidence" value="ECO:0007669"/>
    <property type="project" value="UniProtKB-UniRule"/>
</dbReference>
<evidence type="ECO:0000256" key="1">
    <source>
        <dbReference type="ARBA" id="ARBA00004167"/>
    </source>
</evidence>
<feature type="compositionally biased region" description="Basic and acidic residues" evidence="3">
    <location>
        <begin position="1085"/>
        <end position="1109"/>
    </location>
</feature>
<dbReference type="GO" id="GO:0004714">
    <property type="term" value="F:transmembrane receptor protein tyrosine kinase activity"/>
    <property type="evidence" value="ECO:0007669"/>
    <property type="project" value="TreeGrafter"/>
</dbReference>
<dbReference type="CDD" id="cd00192">
    <property type="entry name" value="PTKc"/>
    <property type="match status" value="1"/>
</dbReference>
<feature type="compositionally biased region" description="Pro residues" evidence="3">
    <location>
        <begin position="444"/>
        <end position="464"/>
    </location>
</feature>
<feature type="compositionally biased region" description="Basic and acidic residues" evidence="3">
    <location>
        <begin position="958"/>
        <end position="967"/>
    </location>
</feature>
<keyword evidence="4" id="KW-1133">Transmembrane helix</keyword>
<keyword evidence="8" id="KW-1185">Reference proteome</keyword>
<evidence type="ECO:0000256" key="3">
    <source>
        <dbReference type="SAM" id="MobiDB-lite"/>
    </source>
</evidence>
<dbReference type="Gene3D" id="3.80.20.20">
    <property type="entry name" value="Receptor L-domain"/>
    <property type="match status" value="2"/>
</dbReference>
<dbReference type="GO" id="GO:0005886">
    <property type="term" value="C:plasma membrane"/>
    <property type="evidence" value="ECO:0007669"/>
    <property type="project" value="TreeGrafter"/>
</dbReference>
<keyword evidence="4" id="KW-0812">Transmembrane</keyword>
<keyword evidence="4" id="KW-0472">Membrane</keyword>
<feature type="compositionally biased region" description="Low complexity" evidence="3">
    <location>
        <begin position="465"/>
        <end position="495"/>
    </location>
</feature>
<feature type="binding site" evidence="2">
    <location>
        <position position="609"/>
    </location>
    <ligand>
        <name>ATP</name>
        <dbReference type="ChEBI" id="CHEBI:30616"/>
    </ligand>
</feature>
<feature type="compositionally biased region" description="Pro residues" evidence="3">
    <location>
        <begin position="1163"/>
        <end position="1173"/>
    </location>
</feature>